<dbReference type="PANTHER" id="PTHR38787:SF3">
    <property type="entry name" value="REGULATORY P DOMAIN-CONTAINING PROTEIN"/>
    <property type="match status" value="1"/>
</dbReference>
<dbReference type="PROSITE" id="PS51257">
    <property type="entry name" value="PROKAR_LIPOPROTEIN"/>
    <property type="match status" value="1"/>
</dbReference>
<dbReference type="EMBL" id="FNTB01000001">
    <property type="protein sequence ID" value="SEB68578.1"/>
    <property type="molecule type" value="Genomic_DNA"/>
</dbReference>
<evidence type="ECO:0000256" key="1">
    <source>
        <dbReference type="SAM" id="SignalP"/>
    </source>
</evidence>
<dbReference type="AlphaFoldDB" id="A0A1H4LDH5"/>
<evidence type="ECO:0000313" key="3">
    <source>
        <dbReference type="Proteomes" id="UP000183038"/>
    </source>
</evidence>
<dbReference type="InterPro" id="IPR013211">
    <property type="entry name" value="LVIVD"/>
</dbReference>
<dbReference type="RefSeq" id="WP_074671000.1">
    <property type="nucleotide sequence ID" value="NZ_FNTB01000001.1"/>
</dbReference>
<protein>
    <submittedName>
        <fullName evidence="2">Choice-of-anchor B domain-containing protein</fullName>
    </submittedName>
</protein>
<dbReference type="GO" id="GO:0005576">
    <property type="term" value="C:extracellular region"/>
    <property type="evidence" value="ECO:0007669"/>
    <property type="project" value="TreeGrafter"/>
</dbReference>
<sequence length="415" mass="45813">MKKVIWFLTFSLLFSCSSDDSANLELDDEVENETPSNIPNEIGSIPCNNGMAGIYPCNGYDLVAHISLDDFSASEANDIWGWTDAETGKEYAIMGLDNGTVFIDISDAENPMYLGKLPTATTASSWRDVKVYEDFAYVVSEASGHGVQVFDLKQLRNVVGPPQEFTADGRYTGLGNAHNIVINETSGFAYPVGTDRDDEFNGGVHFLDLQNPIVPVLAGGWGLNGYTHDAQVITYNGPDADYQGAEIFVGANEDLVVVVDISDKSAPVTLATLPYPNIGYTHQGWFTEDQRFFILGDELDEVRQGFQTRTLIFDMADLENPVLHHTYLGPTNAIDHNGYVLQDEFFLANYTAGVRILDISEIENSVVVETGYFDTYPENDNTQFSGVWSVYPYFESANIVVSDINSGFFIIKKSN</sequence>
<name>A0A1H4LDH5_9FLAO</name>
<proteinExistence type="predicted"/>
<accession>A0A1H4LDH5</accession>
<organism evidence="2 3">
    <name type="scientific">Maribacter dokdonensis</name>
    <dbReference type="NCBI Taxonomy" id="320912"/>
    <lineage>
        <taxon>Bacteria</taxon>
        <taxon>Pseudomonadati</taxon>
        <taxon>Bacteroidota</taxon>
        <taxon>Flavobacteriia</taxon>
        <taxon>Flavobacteriales</taxon>
        <taxon>Flavobacteriaceae</taxon>
        <taxon>Maribacter</taxon>
    </lineage>
</organism>
<feature type="chain" id="PRO_5010194410" evidence="1">
    <location>
        <begin position="23"/>
        <end position="415"/>
    </location>
</feature>
<gene>
    <name evidence="2" type="ORF">SAMN05192540_1268</name>
</gene>
<dbReference type="OrthoDB" id="9815940at2"/>
<reference evidence="2 3" key="1">
    <citation type="submission" date="2016-10" db="EMBL/GenBank/DDBJ databases">
        <authorList>
            <person name="de Groot N.N."/>
        </authorList>
    </citation>
    <scope>NUCLEOTIDE SEQUENCE [LARGE SCALE GENOMIC DNA]</scope>
    <source>
        <strain evidence="2 3">MAR_2009_71</strain>
    </source>
</reference>
<dbReference type="InterPro" id="IPR027589">
    <property type="entry name" value="Choice_anch_B"/>
</dbReference>
<dbReference type="Proteomes" id="UP000183038">
    <property type="component" value="Unassembled WGS sequence"/>
</dbReference>
<feature type="signal peptide" evidence="1">
    <location>
        <begin position="1"/>
        <end position="22"/>
    </location>
</feature>
<evidence type="ECO:0000313" key="2">
    <source>
        <dbReference type="EMBL" id="SEB68578.1"/>
    </source>
</evidence>
<dbReference type="NCBIfam" id="TIGR04312">
    <property type="entry name" value="choice_anch_B"/>
    <property type="match status" value="1"/>
</dbReference>
<dbReference type="PANTHER" id="PTHR38787">
    <property type="entry name" value="REGULATORY P DOMAIN-CONTAINING PROTEIN"/>
    <property type="match status" value="1"/>
</dbReference>
<dbReference type="Pfam" id="PF08309">
    <property type="entry name" value="LVIVD"/>
    <property type="match status" value="2"/>
</dbReference>
<keyword evidence="1" id="KW-0732">Signal</keyword>